<keyword evidence="2" id="KW-1185">Reference proteome</keyword>
<gene>
    <name evidence="1" type="ORF">CINCED_3A021413</name>
</gene>
<name>A0A5E4N2Z0_9HEMI</name>
<accession>A0A5E4N2Z0</accession>
<reference evidence="1 2" key="1">
    <citation type="submission" date="2019-08" db="EMBL/GenBank/DDBJ databases">
        <authorList>
            <person name="Alioto T."/>
            <person name="Alioto T."/>
            <person name="Gomez Garrido J."/>
        </authorList>
    </citation>
    <scope>NUCLEOTIDE SEQUENCE [LARGE SCALE GENOMIC DNA]</scope>
</reference>
<evidence type="ECO:0000313" key="2">
    <source>
        <dbReference type="Proteomes" id="UP000325440"/>
    </source>
</evidence>
<organism evidence="1 2">
    <name type="scientific">Cinara cedri</name>
    <dbReference type="NCBI Taxonomy" id="506608"/>
    <lineage>
        <taxon>Eukaryota</taxon>
        <taxon>Metazoa</taxon>
        <taxon>Ecdysozoa</taxon>
        <taxon>Arthropoda</taxon>
        <taxon>Hexapoda</taxon>
        <taxon>Insecta</taxon>
        <taxon>Pterygota</taxon>
        <taxon>Neoptera</taxon>
        <taxon>Paraneoptera</taxon>
        <taxon>Hemiptera</taxon>
        <taxon>Sternorrhyncha</taxon>
        <taxon>Aphidomorpha</taxon>
        <taxon>Aphidoidea</taxon>
        <taxon>Aphididae</taxon>
        <taxon>Lachninae</taxon>
        <taxon>Cinara</taxon>
    </lineage>
</organism>
<dbReference type="AlphaFoldDB" id="A0A5E4N2Z0"/>
<protein>
    <submittedName>
        <fullName evidence="1">Uncharacterized protein</fullName>
    </submittedName>
</protein>
<dbReference type="EMBL" id="CABPRJ010001430">
    <property type="protein sequence ID" value="VVC36035.1"/>
    <property type="molecule type" value="Genomic_DNA"/>
</dbReference>
<proteinExistence type="predicted"/>
<dbReference type="Proteomes" id="UP000325440">
    <property type="component" value="Unassembled WGS sequence"/>
</dbReference>
<evidence type="ECO:0000313" key="1">
    <source>
        <dbReference type="EMBL" id="VVC36035.1"/>
    </source>
</evidence>
<sequence length="377" mass="43999">MESDLNTATALAVSLIHTKPDGMDTTAFVTAIQSKIWEKENENFFREFLCGSDSEEFTEEKPTHIIENESCGNYQSFDKYHTIMPPEENSRLDDHNMSSSASYCIPNQIQTPSTNLIQSIITMKTLNSMSKSPIDSGYDTYKWEFNSQDINQNPVETMSQSINKALDFLNDTLFDSSKLLYSFENWDNHNNLAKHFVDLITNMSEKSEFALTCRDNVTMFVQNTAFKILDNHHLYKSMHVEYQCNLLAKICYDKYIRWNIIHLLLNRLKIDIQIIPNSSTLRSMFYSFHLIDKLLFNMDFHATNEPKKDKTNLTDLWKINRTVKHGNVIEVMEKVLSEWTHLLEHISMEALRKNVFLISIRANQQLELIKLITLKKY</sequence>
<dbReference type="OrthoDB" id="6608095at2759"/>